<dbReference type="Proteomes" id="UP000260874">
    <property type="component" value="Unassembled WGS sequence"/>
</dbReference>
<name>A0A3E4Q4K0_BACUN</name>
<evidence type="ECO:0000313" key="1">
    <source>
        <dbReference type="EMBL" id="RGK87112.1"/>
    </source>
</evidence>
<gene>
    <name evidence="1" type="ORF">DXC91_04870</name>
</gene>
<organism evidence="1 2">
    <name type="scientific">Bacteroides uniformis</name>
    <dbReference type="NCBI Taxonomy" id="820"/>
    <lineage>
        <taxon>Bacteria</taxon>
        <taxon>Pseudomonadati</taxon>
        <taxon>Bacteroidota</taxon>
        <taxon>Bacteroidia</taxon>
        <taxon>Bacteroidales</taxon>
        <taxon>Bacteroidaceae</taxon>
        <taxon>Bacteroides</taxon>
    </lineage>
</organism>
<dbReference type="AlphaFoldDB" id="A0A3E4Q4K0"/>
<dbReference type="EMBL" id="QSRB01000003">
    <property type="protein sequence ID" value="RGK87112.1"/>
    <property type="molecule type" value="Genomic_DNA"/>
</dbReference>
<comment type="caution">
    <text evidence="1">The sequence shown here is derived from an EMBL/GenBank/DDBJ whole genome shotgun (WGS) entry which is preliminary data.</text>
</comment>
<accession>A0A3E4Q4K0</accession>
<proteinExistence type="predicted"/>
<protein>
    <submittedName>
        <fullName evidence="1">Uncharacterized protein</fullName>
    </submittedName>
</protein>
<sequence>MIISAKIRVLFECSNHTILKNKNSPRIILFLSLVFIENHTIKYDIKKCAKYDLNDTKYRKLYIVLRKIVRNNIV</sequence>
<evidence type="ECO:0000313" key="2">
    <source>
        <dbReference type="Proteomes" id="UP000260874"/>
    </source>
</evidence>
<reference evidence="1 2" key="1">
    <citation type="submission" date="2018-08" db="EMBL/GenBank/DDBJ databases">
        <title>A genome reference for cultivated species of the human gut microbiota.</title>
        <authorList>
            <person name="Zou Y."/>
            <person name="Xue W."/>
            <person name="Luo G."/>
        </authorList>
    </citation>
    <scope>NUCLEOTIDE SEQUENCE [LARGE SCALE GENOMIC DNA]</scope>
    <source>
        <strain evidence="1 2">TF09-22</strain>
    </source>
</reference>